<evidence type="ECO:0000313" key="12">
    <source>
        <dbReference type="Proteomes" id="UP000242224"/>
    </source>
</evidence>
<evidence type="ECO:0000256" key="3">
    <source>
        <dbReference type="ARBA" id="ARBA00013109"/>
    </source>
</evidence>
<evidence type="ECO:0000256" key="6">
    <source>
        <dbReference type="ARBA" id="ARBA00037589"/>
    </source>
</evidence>
<evidence type="ECO:0000256" key="4">
    <source>
        <dbReference type="ARBA" id="ARBA00023239"/>
    </source>
</evidence>
<keyword evidence="4 9" id="KW-0456">Lyase</keyword>
<evidence type="ECO:0000256" key="1">
    <source>
        <dbReference type="ARBA" id="ARBA00004772"/>
    </source>
</evidence>
<dbReference type="InterPro" id="IPR036108">
    <property type="entry name" value="4pyrrol_syn_uPrphyn_synt_sf"/>
</dbReference>
<name>A0ABX3MRJ3_9RHOB</name>
<organism evidence="11 12">
    <name type="scientific">Thioclava marina</name>
    <dbReference type="NCBI Taxonomy" id="1915077"/>
    <lineage>
        <taxon>Bacteria</taxon>
        <taxon>Pseudomonadati</taxon>
        <taxon>Pseudomonadota</taxon>
        <taxon>Alphaproteobacteria</taxon>
        <taxon>Rhodobacterales</taxon>
        <taxon>Paracoccaceae</taxon>
        <taxon>Thioclava</taxon>
    </lineage>
</organism>
<protein>
    <recommendedName>
        <fullName evidence="7 9">Uroporphyrinogen-III synthase</fullName>
        <ecNumber evidence="3 9">4.2.1.75</ecNumber>
    </recommendedName>
</protein>
<evidence type="ECO:0000256" key="9">
    <source>
        <dbReference type="RuleBase" id="RU366031"/>
    </source>
</evidence>
<feature type="domain" description="Tetrapyrrole biosynthesis uroporphyrinogen III synthase" evidence="10">
    <location>
        <begin position="36"/>
        <end position="227"/>
    </location>
</feature>
<comment type="caution">
    <text evidence="11">The sequence shown here is derived from an EMBL/GenBank/DDBJ whole genome shotgun (WGS) entry which is preliminary data.</text>
</comment>
<evidence type="ECO:0000256" key="5">
    <source>
        <dbReference type="ARBA" id="ARBA00023244"/>
    </source>
</evidence>
<comment type="similarity">
    <text evidence="2 9">Belongs to the uroporphyrinogen-III synthase family.</text>
</comment>
<dbReference type="Gene3D" id="3.40.50.10090">
    <property type="match status" value="2"/>
</dbReference>
<sequence length="240" mass="25272">MVQELARPILLVTRPGAGAERFAARFRERFGDDWPIVISPLMRIGQIEADIPPADAVIFTSQHAVAGLAAREAGAGRVAYCVGQRTAEAARAAGFTPVTGPGDAQALGELIAAEKPRGRLLFARGEEVAFDLAKWLDTAGIETEQVVLYRQEPVPPSDAALAALKGDAPCLIPLFSPNAARRLCEILPVKTAPLWAAAMSESVAKACENPGFTAIQVAPRPDAEGMLGAIATLLRTQKAG</sequence>
<gene>
    <name evidence="11" type="ORF">BMG00_08850</name>
</gene>
<evidence type="ECO:0000313" key="11">
    <source>
        <dbReference type="EMBL" id="OOY13846.1"/>
    </source>
</evidence>
<comment type="catalytic activity">
    <reaction evidence="8 9">
        <text>hydroxymethylbilane = uroporphyrinogen III + H2O</text>
        <dbReference type="Rhea" id="RHEA:18965"/>
        <dbReference type="ChEBI" id="CHEBI:15377"/>
        <dbReference type="ChEBI" id="CHEBI:57308"/>
        <dbReference type="ChEBI" id="CHEBI:57845"/>
        <dbReference type="EC" id="4.2.1.75"/>
    </reaction>
</comment>
<dbReference type="PANTHER" id="PTHR38042">
    <property type="entry name" value="UROPORPHYRINOGEN-III SYNTHASE, CHLOROPLASTIC"/>
    <property type="match status" value="1"/>
</dbReference>
<evidence type="ECO:0000256" key="8">
    <source>
        <dbReference type="ARBA" id="ARBA00048617"/>
    </source>
</evidence>
<dbReference type="PANTHER" id="PTHR38042:SF1">
    <property type="entry name" value="UROPORPHYRINOGEN-III SYNTHASE, CHLOROPLASTIC"/>
    <property type="match status" value="1"/>
</dbReference>
<dbReference type="CDD" id="cd06578">
    <property type="entry name" value="HemD"/>
    <property type="match status" value="1"/>
</dbReference>
<evidence type="ECO:0000256" key="7">
    <source>
        <dbReference type="ARBA" id="ARBA00040167"/>
    </source>
</evidence>
<evidence type="ECO:0000259" key="10">
    <source>
        <dbReference type="Pfam" id="PF02602"/>
    </source>
</evidence>
<keyword evidence="12" id="KW-1185">Reference proteome</keyword>
<dbReference type="EC" id="4.2.1.75" evidence="3 9"/>
<comment type="function">
    <text evidence="6 9">Catalyzes cyclization of the linear tetrapyrrole, hydroxymethylbilane, to the macrocyclic uroporphyrinogen III.</text>
</comment>
<dbReference type="EMBL" id="MPZS01000001">
    <property type="protein sequence ID" value="OOY13846.1"/>
    <property type="molecule type" value="Genomic_DNA"/>
</dbReference>
<dbReference type="Proteomes" id="UP000242224">
    <property type="component" value="Unassembled WGS sequence"/>
</dbReference>
<dbReference type="InterPro" id="IPR039793">
    <property type="entry name" value="UROS/Hem4"/>
</dbReference>
<proteinExistence type="inferred from homology"/>
<evidence type="ECO:0000256" key="2">
    <source>
        <dbReference type="ARBA" id="ARBA00008133"/>
    </source>
</evidence>
<dbReference type="Pfam" id="PF02602">
    <property type="entry name" value="HEM4"/>
    <property type="match status" value="1"/>
</dbReference>
<dbReference type="RefSeq" id="WP_078574041.1">
    <property type="nucleotide sequence ID" value="NZ_MPZS01000001.1"/>
</dbReference>
<reference evidence="11 12" key="1">
    <citation type="submission" date="2016-11" db="EMBL/GenBank/DDBJ databases">
        <title>A multilocus sequence analysis scheme for characterization of bacteria in the genus Thioclava.</title>
        <authorList>
            <person name="Liu Y."/>
            <person name="Shao Z."/>
        </authorList>
    </citation>
    <scope>NUCLEOTIDE SEQUENCE [LARGE SCALE GENOMIC DNA]</scope>
    <source>
        <strain evidence="11 12">11.10-0-13</strain>
    </source>
</reference>
<dbReference type="InterPro" id="IPR003754">
    <property type="entry name" value="4pyrrol_synth_uPrphyn_synth"/>
</dbReference>
<comment type="pathway">
    <text evidence="1 9">Porphyrin-containing compound metabolism; protoporphyrin-IX biosynthesis; coproporphyrinogen-III from 5-aminolevulinate: step 3/4.</text>
</comment>
<keyword evidence="5 9" id="KW-0627">Porphyrin biosynthesis</keyword>
<dbReference type="SUPFAM" id="SSF69618">
    <property type="entry name" value="HemD-like"/>
    <property type="match status" value="1"/>
</dbReference>
<accession>A0ABX3MRJ3</accession>